<comment type="caution">
    <text evidence="2">The sequence shown here is derived from an EMBL/GenBank/DDBJ whole genome shotgun (WGS) entry which is preliminary data.</text>
</comment>
<dbReference type="EMBL" id="RCUV01000002">
    <property type="protein sequence ID" value="RLP73403.1"/>
    <property type="molecule type" value="Genomic_DNA"/>
</dbReference>
<dbReference type="InterPro" id="IPR001509">
    <property type="entry name" value="Epimerase_deHydtase"/>
</dbReference>
<proteinExistence type="predicted"/>
<dbReference type="SUPFAM" id="SSF51735">
    <property type="entry name" value="NAD(P)-binding Rossmann-fold domains"/>
    <property type="match status" value="1"/>
</dbReference>
<dbReference type="Gene3D" id="3.40.50.720">
    <property type="entry name" value="NAD(P)-binding Rossmann-like Domain"/>
    <property type="match status" value="1"/>
</dbReference>
<dbReference type="OrthoDB" id="3338687at2"/>
<evidence type="ECO:0000313" key="3">
    <source>
        <dbReference type="Proteomes" id="UP000270299"/>
    </source>
</evidence>
<dbReference type="AlphaFoldDB" id="A0A3L6ZZD9"/>
<protein>
    <submittedName>
        <fullName evidence="2">NAD-dependent epimerase/dehydratase family protein</fullName>
    </submittedName>
</protein>
<dbReference type="Pfam" id="PF01370">
    <property type="entry name" value="Epimerase"/>
    <property type="match status" value="1"/>
</dbReference>
<dbReference type="PANTHER" id="PTHR43245">
    <property type="entry name" value="BIFUNCTIONAL POLYMYXIN RESISTANCE PROTEIN ARNA"/>
    <property type="match status" value="1"/>
</dbReference>
<gene>
    <name evidence="2" type="ORF">D9V29_01560</name>
</gene>
<keyword evidence="3" id="KW-1185">Reference proteome</keyword>
<organism evidence="2 3">
    <name type="scientific">Mycetocola manganoxydans</name>
    <dbReference type="NCBI Taxonomy" id="699879"/>
    <lineage>
        <taxon>Bacteria</taxon>
        <taxon>Bacillati</taxon>
        <taxon>Actinomycetota</taxon>
        <taxon>Actinomycetes</taxon>
        <taxon>Micrococcales</taxon>
        <taxon>Microbacteriaceae</taxon>
        <taxon>Mycetocola</taxon>
    </lineage>
</organism>
<dbReference type="InterPro" id="IPR036291">
    <property type="entry name" value="NAD(P)-bd_dom_sf"/>
</dbReference>
<feature type="domain" description="NAD-dependent epimerase/dehydratase" evidence="1">
    <location>
        <begin position="3"/>
        <end position="241"/>
    </location>
</feature>
<name>A0A3L6ZZD9_9MICO</name>
<sequence length="338" mass="36438">MRIVIVGASGNLGTALLRRLHTEPTAAELVGVSRREPDLAVAPYSGVAWHTLDIGSPSAPRKLAQIFAGADAVVHLGWQLQPNHDEAQLWRTNVIGTKNVLAAVAAARVPQLSYASSIAAYSPGPKTTRVDEHWPTGGIPSSHYSRHKAINERALDRFEEDHPAIIVSRLRPGFVFQRAAATEITGLFAGHLIPVSVLRWLRTPILPLPRQMIAQVVHSDDVADAFWRAIDRSAAGAFNIAAEPIIDPPTAAAAFGIRWVPVRLRVVRALADLSWKLRLQGSDPGWIDAGAMVPMMSTARARDELGWVPTVPATDALAEIVHGVGDHANVEASPQLRG</sequence>
<reference evidence="2 3" key="1">
    <citation type="submission" date="2018-10" db="EMBL/GenBank/DDBJ databases">
        <authorList>
            <person name="Li J."/>
        </authorList>
    </citation>
    <scope>NUCLEOTIDE SEQUENCE [LARGE SCALE GENOMIC DNA]</scope>
    <source>
        <strain evidence="2 3">CCTCC AB209002</strain>
    </source>
</reference>
<dbReference type="RefSeq" id="WP_121671568.1">
    <property type="nucleotide sequence ID" value="NZ_BMXM01000002.1"/>
</dbReference>
<evidence type="ECO:0000259" key="1">
    <source>
        <dbReference type="Pfam" id="PF01370"/>
    </source>
</evidence>
<accession>A0A3L6ZZD9</accession>
<dbReference type="Proteomes" id="UP000270299">
    <property type="component" value="Unassembled WGS sequence"/>
</dbReference>
<evidence type="ECO:0000313" key="2">
    <source>
        <dbReference type="EMBL" id="RLP73403.1"/>
    </source>
</evidence>
<dbReference type="InterPro" id="IPR050177">
    <property type="entry name" value="Lipid_A_modif_metabolic_enz"/>
</dbReference>